<dbReference type="Proteomes" id="UP000027583">
    <property type="component" value="Unassembled WGS sequence"/>
</dbReference>
<dbReference type="InterPro" id="IPR003474">
    <property type="entry name" value="Glcn_transporter"/>
</dbReference>
<dbReference type="PIRSF" id="PIRSF002746">
    <property type="entry name" value="Gluconate_transporter"/>
    <property type="match status" value="1"/>
</dbReference>
<dbReference type="NCBIfam" id="TIGR00791">
    <property type="entry name" value="gntP"/>
    <property type="match status" value="1"/>
</dbReference>
<keyword evidence="1" id="KW-1133">Transmembrane helix</keyword>
<gene>
    <name evidence="2" type="ORF">ASAP_0127</name>
</gene>
<feature type="transmembrane region" description="Helical" evidence="1">
    <location>
        <begin position="199"/>
        <end position="219"/>
    </location>
</feature>
<feature type="transmembrane region" description="Helical" evidence="1">
    <location>
        <begin position="161"/>
        <end position="179"/>
    </location>
</feature>
<dbReference type="EMBL" id="CBLX010000003">
    <property type="protein sequence ID" value="CDG38172.1"/>
    <property type="molecule type" value="Genomic_DNA"/>
</dbReference>
<evidence type="ECO:0000313" key="2">
    <source>
        <dbReference type="EMBL" id="CDG38172.1"/>
    </source>
</evidence>
<feature type="transmembrane region" description="Helical" evidence="1">
    <location>
        <begin position="323"/>
        <end position="340"/>
    </location>
</feature>
<feature type="transmembrane region" description="Helical" evidence="1">
    <location>
        <begin position="360"/>
        <end position="386"/>
    </location>
</feature>
<keyword evidence="1" id="KW-0472">Membrane</keyword>
<comment type="caution">
    <text evidence="2">The sequence shown here is derived from an EMBL/GenBank/DDBJ whole genome shotgun (WGS) entry which is preliminary data.</text>
</comment>
<reference evidence="2 3" key="1">
    <citation type="journal article" date="2014" name="Genome Biol. Evol.">
        <title>Acetic acid bacteria genomes reveal functional traits for adaptation to life in insect guts.</title>
        <authorList>
            <person name="Chouaia B."/>
            <person name="Gaiarsa S."/>
            <person name="Crotti E."/>
            <person name="Comandatore F."/>
            <person name="Degli Esposti M."/>
            <person name="Ricci I."/>
            <person name="Alma A."/>
            <person name="Favia G."/>
            <person name="Bandi C."/>
            <person name="Daffonchio D."/>
        </authorList>
    </citation>
    <scope>NUCLEOTIDE SEQUENCE [LARGE SCALE GENOMIC DNA]</scope>
    <source>
        <strain evidence="2 3">SF2.1</strain>
    </source>
</reference>
<feature type="transmembrane region" description="Helical" evidence="1">
    <location>
        <begin position="20"/>
        <end position="43"/>
    </location>
</feature>
<feature type="transmembrane region" description="Helical" evidence="1">
    <location>
        <begin position="124"/>
        <end position="154"/>
    </location>
</feature>
<evidence type="ECO:0000313" key="3">
    <source>
        <dbReference type="Proteomes" id="UP000027583"/>
    </source>
</evidence>
<dbReference type="PANTHER" id="PTHR30354">
    <property type="entry name" value="GNT FAMILY GLUCONATE TRANSPORTER"/>
    <property type="match status" value="1"/>
</dbReference>
<feature type="transmembrane region" description="Helical" evidence="1">
    <location>
        <begin position="290"/>
        <end position="311"/>
    </location>
</feature>
<accession>A0A060QHE3</accession>
<protein>
    <submittedName>
        <fullName evidence="2">Gluconate transporter family protein</fullName>
    </submittedName>
</protein>
<feature type="transmembrane region" description="Helical" evidence="1">
    <location>
        <begin position="442"/>
        <end position="466"/>
    </location>
</feature>
<reference evidence="2 3" key="2">
    <citation type="journal article" date="2014" name="PLoS ONE">
        <title>Evolution of mitochondria reconstructed from the energy metabolism of living bacteria.</title>
        <authorList>
            <person name="Degli Esposti M."/>
            <person name="Chouaia B."/>
            <person name="Comandatore F."/>
            <person name="Crotti E."/>
            <person name="Sassera D."/>
            <person name="Lievens P.M."/>
            <person name="Daffonchio D."/>
            <person name="Bandi C."/>
        </authorList>
    </citation>
    <scope>NUCLEOTIDE SEQUENCE [LARGE SCALE GENOMIC DNA]</scope>
    <source>
        <strain evidence="2 3">SF2.1</strain>
    </source>
</reference>
<dbReference type="PANTHER" id="PTHR30354:SF26">
    <property type="entry name" value="TRANSPORTER, PUTATIVE-RELATED"/>
    <property type="match status" value="1"/>
</dbReference>
<dbReference type="GO" id="GO:0005886">
    <property type="term" value="C:plasma membrane"/>
    <property type="evidence" value="ECO:0007669"/>
    <property type="project" value="TreeGrafter"/>
</dbReference>
<keyword evidence="1" id="KW-0812">Transmembrane</keyword>
<name>A0A060QHE3_9PROT</name>
<dbReference type="eggNOG" id="COG2610">
    <property type="taxonomic scope" value="Bacteria"/>
</dbReference>
<feature type="transmembrane region" description="Helical" evidence="1">
    <location>
        <begin position="50"/>
        <end position="68"/>
    </location>
</feature>
<proteinExistence type="predicted"/>
<evidence type="ECO:0000256" key="1">
    <source>
        <dbReference type="SAM" id="Phobius"/>
    </source>
</evidence>
<dbReference type="Pfam" id="PF02447">
    <property type="entry name" value="GntP_permease"/>
    <property type="match status" value="1"/>
</dbReference>
<dbReference type="GO" id="GO:0015128">
    <property type="term" value="F:gluconate transmembrane transporter activity"/>
    <property type="evidence" value="ECO:0007669"/>
    <property type="project" value="InterPro"/>
</dbReference>
<feature type="transmembrane region" description="Helical" evidence="1">
    <location>
        <begin position="250"/>
        <end position="270"/>
    </location>
</feature>
<organism evidence="2 3">
    <name type="scientific">Asaia bogorensis</name>
    <dbReference type="NCBI Taxonomy" id="91915"/>
    <lineage>
        <taxon>Bacteria</taxon>
        <taxon>Pseudomonadati</taxon>
        <taxon>Pseudomonadota</taxon>
        <taxon>Alphaproteobacteria</taxon>
        <taxon>Acetobacterales</taxon>
        <taxon>Acetobacteraceae</taxon>
        <taxon>Asaia</taxon>
    </lineage>
</organism>
<dbReference type="AlphaFoldDB" id="A0A060QHE3"/>
<sequence>MNTQQPDDTLTETPLAPRDHVMSALFAISLASAAILAIVVLIAFFRLNPFIVLFTTSLALALAAGMPADKVVKSFEEGAGHVLGHVGTVIALGTMLGKMLAESGGADRIALTISNRAGRSRVDWAMMIIGLLIGLPVFFEVGFVLLIPLAFVLAARTDTPLLRVALPMGAALSVTHAMIPPHPATLLALSAYHANTGHTIFLGILIGTPIAIIAGPLFARFIAPRVPLTEANPLAEQFVNREPPQNMPGFAITVFTILSPVVLMLVASIADRVSAPGTTLNTALHFIGNTDIALVLAVILSFYVLGLARGFSRETILRFTNECLGPTALIMLLVGAGGGFGRELVDSGVSKVITDTALNFNVPILVLGWLLAVIVRVACGSATVAMSTASSIAGPILLKSQGVSPELMVLVTGAGSVAFGPMNDAGFWQIKEYLGLTVPQTIKTWCVIETLIAFLGLGFCLLASLFI</sequence>